<gene>
    <name evidence="1" type="ORF">MAAFP003_5191</name>
</gene>
<accession>A0A2K4YI85</accession>
<dbReference type="AlphaFoldDB" id="A0A2K4YI85"/>
<protein>
    <submittedName>
        <fullName evidence="1">Diaminopimelate decarboxylase</fullName>
    </submittedName>
</protein>
<keyword evidence="2" id="KW-1185">Reference proteome</keyword>
<comment type="caution">
    <text evidence="1">The sequence shown here is derived from an EMBL/GenBank/DDBJ whole genome shotgun (WGS) entry which is preliminary data.</text>
</comment>
<sequence length="97" mass="10516">VLSAWLSSGAIVATTMKIEHPGVKNPLRTWHPSAADLKFRSMTLFELHPSLRHGSSPRLDRAIGPSTEKSSLTCWPATVIGLTGRTAPVPSEWLSTL</sequence>
<dbReference type="EMBL" id="FXEG02000005">
    <property type="protein sequence ID" value="SOX56487.1"/>
    <property type="molecule type" value="Genomic_DNA"/>
</dbReference>
<evidence type="ECO:0000313" key="2">
    <source>
        <dbReference type="Proteomes" id="UP000236318"/>
    </source>
</evidence>
<feature type="non-terminal residue" evidence="1">
    <location>
        <position position="1"/>
    </location>
</feature>
<reference evidence="1" key="1">
    <citation type="submission" date="2018-01" db="EMBL/GenBank/DDBJ databases">
        <authorList>
            <consortium name="Urmite Genomes"/>
        </authorList>
    </citation>
    <scope>NUCLEOTIDE SEQUENCE [LARGE SCALE GENOMIC DNA]</scope>
    <source>
        <strain evidence="1">AFP003</strain>
    </source>
</reference>
<proteinExistence type="predicted"/>
<name>A0A2K4YI85_9MYCO</name>
<organism evidence="1 2">
    <name type="scientific">Mycobacterium ahvazicum</name>
    <dbReference type="NCBI Taxonomy" id="1964395"/>
    <lineage>
        <taxon>Bacteria</taxon>
        <taxon>Bacillati</taxon>
        <taxon>Actinomycetota</taxon>
        <taxon>Actinomycetes</taxon>
        <taxon>Mycobacteriales</taxon>
        <taxon>Mycobacteriaceae</taxon>
        <taxon>Mycobacterium</taxon>
        <taxon>Mycobacterium simiae complex</taxon>
    </lineage>
</organism>
<dbReference type="Proteomes" id="UP000236318">
    <property type="component" value="Unassembled WGS sequence"/>
</dbReference>
<evidence type="ECO:0000313" key="1">
    <source>
        <dbReference type="EMBL" id="SOX56487.1"/>
    </source>
</evidence>